<dbReference type="InterPro" id="IPR022955">
    <property type="entry name" value="GMP_synthase"/>
</dbReference>
<dbReference type="PRINTS" id="PR00096">
    <property type="entry name" value="GATASE"/>
</dbReference>
<dbReference type="UniPathway" id="UPA00189">
    <property type="reaction ID" value="UER00296"/>
</dbReference>
<feature type="compositionally biased region" description="Low complexity" evidence="9">
    <location>
        <begin position="10"/>
        <end position="20"/>
    </location>
</feature>
<dbReference type="InterPro" id="IPR025777">
    <property type="entry name" value="GMPS_ATP_PPase_dom"/>
</dbReference>
<evidence type="ECO:0000256" key="3">
    <source>
        <dbReference type="ARBA" id="ARBA00022598"/>
    </source>
</evidence>
<evidence type="ECO:0000256" key="8">
    <source>
        <dbReference type="ARBA" id="ARBA00022962"/>
    </source>
</evidence>
<feature type="domain" description="GMPS ATP-PPase" evidence="10">
    <location>
        <begin position="251"/>
        <end position="440"/>
    </location>
</feature>
<dbReference type="NCBIfam" id="TIGR00884">
    <property type="entry name" value="guaA_Cterm"/>
    <property type="match status" value="1"/>
</dbReference>
<evidence type="ECO:0000256" key="7">
    <source>
        <dbReference type="ARBA" id="ARBA00022840"/>
    </source>
</evidence>
<dbReference type="EMBL" id="CAFBMG010000053">
    <property type="protein sequence ID" value="CAB4901184.1"/>
    <property type="molecule type" value="Genomic_DNA"/>
</dbReference>
<evidence type="ECO:0000256" key="2">
    <source>
        <dbReference type="ARBA" id="ARBA00012746"/>
    </source>
</evidence>
<gene>
    <name evidence="11" type="ORF">UFOPK3519_00840</name>
</gene>
<dbReference type="Pfam" id="PF02540">
    <property type="entry name" value="NAD_synthase"/>
    <property type="match status" value="1"/>
</dbReference>
<dbReference type="NCBIfam" id="TIGR00888">
    <property type="entry name" value="guaA_Nterm"/>
    <property type="match status" value="1"/>
</dbReference>
<evidence type="ECO:0000256" key="6">
    <source>
        <dbReference type="ARBA" id="ARBA00022755"/>
    </source>
</evidence>
<keyword evidence="5" id="KW-0332">GMP biosynthesis</keyword>
<organism evidence="11">
    <name type="scientific">freshwater metagenome</name>
    <dbReference type="NCBI Taxonomy" id="449393"/>
    <lineage>
        <taxon>unclassified sequences</taxon>
        <taxon>metagenomes</taxon>
        <taxon>ecological metagenomes</taxon>
    </lineage>
</organism>
<dbReference type="CDD" id="cd01997">
    <property type="entry name" value="GMP_synthase_C"/>
    <property type="match status" value="1"/>
</dbReference>
<keyword evidence="3" id="KW-0436">Ligase</keyword>
<evidence type="ECO:0000259" key="10">
    <source>
        <dbReference type="PROSITE" id="PS51553"/>
    </source>
</evidence>
<protein>
    <recommendedName>
        <fullName evidence="2">GMP synthase (glutamine-hydrolyzing)</fullName>
        <ecNumber evidence="2">6.3.5.2</ecNumber>
    </recommendedName>
</protein>
<dbReference type="PANTHER" id="PTHR11922">
    <property type="entry name" value="GMP SYNTHASE-RELATED"/>
    <property type="match status" value="1"/>
</dbReference>
<evidence type="ECO:0000256" key="9">
    <source>
        <dbReference type="SAM" id="MobiDB-lite"/>
    </source>
</evidence>
<dbReference type="InterPro" id="IPR014729">
    <property type="entry name" value="Rossmann-like_a/b/a_fold"/>
</dbReference>
<keyword evidence="7" id="KW-0067">ATP-binding</keyword>
<dbReference type="HAMAP" id="MF_00344">
    <property type="entry name" value="GMP_synthase"/>
    <property type="match status" value="1"/>
</dbReference>
<proteinExistence type="inferred from homology"/>
<dbReference type="Gene3D" id="3.40.50.620">
    <property type="entry name" value="HUPs"/>
    <property type="match status" value="1"/>
</dbReference>
<dbReference type="InterPro" id="IPR017926">
    <property type="entry name" value="GATASE"/>
</dbReference>
<dbReference type="PROSITE" id="PS51553">
    <property type="entry name" value="GMPS_ATP_PPASE"/>
    <property type="match status" value="1"/>
</dbReference>
<dbReference type="NCBIfam" id="NF000848">
    <property type="entry name" value="PRK00074.1"/>
    <property type="match status" value="1"/>
</dbReference>
<dbReference type="PRINTS" id="PR00097">
    <property type="entry name" value="ANTSNTHASEII"/>
</dbReference>
<dbReference type="SUPFAM" id="SSF52317">
    <property type="entry name" value="Class I glutamine amidotransferase-like"/>
    <property type="match status" value="1"/>
</dbReference>
<dbReference type="GO" id="GO:0003921">
    <property type="term" value="F:GMP synthase activity"/>
    <property type="evidence" value="ECO:0007669"/>
    <property type="project" value="InterPro"/>
</dbReference>
<dbReference type="InterPro" id="IPR022310">
    <property type="entry name" value="NAD/GMP_synthase"/>
</dbReference>
<dbReference type="Gene3D" id="3.40.50.880">
    <property type="match status" value="1"/>
</dbReference>
<dbReference type="Pfam" id="PF00958">
    <property type="entry name" value="GMP_synt_C"/>
    <property type="match status" value="1"/>
</dbReference>
<keyword evidence="4" id="KW-0547">Nucleotide-binding</keyword>
<dbReference type="GO" id="GO:0005524">
    <property type="term" value="F:ATP binding"/>
    <property type="evidence" value="ECO:0007669"/>
    <property type="project" value="UniProtKB-KW"/>
</dbReference>
<comment type="pathway">
    <text evidence="1">Purine metabolism; GMP biosynthesis; GMP from XMP (L-Gln route): step 1/1.</text>
</comment>
<evidence type="ECO:0000313" key="11">
    <source>
        <dbReference type="EMBL" id="CAB4901184.1"/>
    </source>
</evidence>
<dbReference type="PANTHER" id="PTHR11922:SF2">
    <property type="entry name" value="GMP SYNTHASE [GLUTAMINE-HYDROLYZING]"/>
    <property type="match status" value="1"/>
</dbReference>
<dbReference type="Pfam" id="PF00117">
    <property type="entry name" value="GATase"/>
    <property type="match status" value="1"/>
</dbReference>
<dbReference type="FunFam" id="3.40.50.620:FF:000001">
    <property type="entry name" value="GMP synthase [glutamine-hydrolyzing]"/>
    <property type="match status" value="1"/>
</dbReference>
<name>A0A6J7G3D5_9ZZZZ</name>
<dbReference type="Gene3D" id="3.30.300.10">
    <property type="match status" value="1"/>
</dbReference>
<accession>A0A6J7G3D5</accession>
<dbReference type="InterPro" id="IPR029062">
    <property type="entry name" value="Class_I_gatase-like"/>
</dbReference>
<evidence type="ECO:0000256" key="5">
    <source>
        <dbReference type="ARBA" id="ARBA00022749"/>
    </source>
</evidence>
<dbReference type="PROSITE" id="PS51273">
    <property type="entry name" value="GATASE_TYPE_1"/>
    <property type="match status" value="1"/>
</dbReference>
<feature type="region of interest" description="Disordered" evidence="9">
    <location>
        <begin position="1"/>
        <end position="20"/>
    </location>
</feature>
<sequence>MSGVDPVSGSAASESASESLAENIELAEKSDDLMMIDPTGTEHRLLPELSSTTPEERVLVVDFGAQYSQLIARRVREAKVYSEIVPSTLTAAEFAARRPSAIILSGGPKSVHVEGAPAIDPAVYELGIPILGICYGAQLIAQQLGGTVGRGGSGEYGRTTMTRSADAESVLLTEDIPQTQEVWMSHFDAVVEVPEGFRATASTPGAQVAVLENPDRKIFGVQYHPEVVHTPFGQQLLEQFLHQIVGLSSEWTMENFVETSVAAIRAQVGTGRAICGLSGGVDSAVAAALVHKAIGSQLTCVFVDTGLMRKNEGEQVVETFHRHQGLELIHVRSADRFFEKLAGLTDPEEKRKAIGELFIRVFEDARGGITDAQFLVQGTLYPDVIESGTAHAATIKSHHNVGGLPDDLDFDLVEPLRSLFKDEVRAVGSELGLPDEIVWRQPFPGPGLGVRIIGEVTPDKVAVLQEADAIVREELRLAGLEREIWQSFAVLPDIRTVGVMGDERTYGYPVIIRAVTSEDAMTADWARIPYEVLEKMASRIINEVPGVNRVAYDITSKPPGTIEWE</sequence>
<keyword evidence="8" id="KW-0315">Glutamine amidotransferase</keyword>
<dbReference type="SUPFAM" id="SSF54810">
    <property type="entry name" value="GMP synthetase C-terminal dimerisation domain"/>
    <property type="match status" value="1"/>
</dbReference>
<dbReference type="InterPro" id="IPR001674">
    <property type="entry name" value="GMP_synth_C"/>
</dbReference>
<keyword evidence="6" id="KW-0658">Purine biosynthesis</keyword>
<dbReference type="CDD" id="cd01742">
    <property type="entry name" value="GATase1_GMP_Synthase"/>
    <property type="match status" value="1"/>
</dbReference>
<dbReference type="GO" id="GO:0005829">
    <property type="term" value="C:cytosol"/>
    <property type="evidence" value="ECO:0007669"/>
    <property type="project" value="TreeGrafter"/>
</dbReference>
<dbReference type="FunFam" id="3.30.300.10:FF:000002">
    <property type="entry name" value="GMP synthase [glutamine-hydrolyzing]"/>
    <property type="match status" value="1"/>
</dbReference>
<evidence type="ECO:0000256" key="4">
    <source>
        <dbReference type="ARBA" id="ARBA00022741"/>
    </source>
</evidence>
<dbReference type="SUPFAM" id="SSF52402">
    <property type="entry name" value="Adenine nucleotide alpha hydrolases-like"/>
    <property type="match status" value="1"/>
</dbReference>
<dbReference type="InterPro" id="IPR004739">
    <property type="entry name" value="GMP_synth_GATase"/>
</dbReference>
<dbReference type="EC" id="6.3.5.2" evidence="2"/>
<reference evidence="11" key="1">
    <citation type="submission" date="2020-05" db="EMBL/GenBank/DDBJ databases">
        <authorList>
            <person name="Chiriac C."/>
            <person name="Salcher M."/>
            <person name="Ghai R."/>
            <person name="Kavagutti S V."/>
        </authorList>
    </citation>
    <scope>NUCLEOTIDE SEQUENCE</scope>
</reference>
<dbReference type="PRINTS" id="PR00099">
    <property type="entry name" value="CPSGATASE"/>
</dbReference>
<dbReference type="FunFam" id="3.40.50.880:FF:000001">
    <property type="entry name" value="GMP synthase [glutamine-hydrolyzing]"/>
    <property type="match status" value="1"/>
</dbReference>
<evidence type="ECO:0000256" key="1">
    <source>
        <dbReference type="ARBA" id="ARBA00005153"/>
    </source>
</evidence>
<dbReference type="AlphaFoldDB" id="A0A6J7G3D5"/>